<evidence type="ECO:0000313" key="2">
    <source>
        <dbReference type="EMBL" id="GMF29628.1"/>
    </source>
</evidence>
<keyword evidence="3" id="KW-1185">Reference proteome</keyword>
<gene>
    <name evidence="2" type="ORF">Pfra01_000637800</name>
</gene>
<name>A0A9W6UB93_9STRA</name>
<accession>A0A9W6UB93</accession>
<feature type="region of interest" description="Disordered" evidence="1">
    <location>
        <begin position="1"/>
        <end position="38"/>
    </location>
</feature>
<evidence type="ECO:0000256" key="1">
    <source>
        <dbReference type="SAM" id="MobiDB-lite"/>
    </source>
</evidence>
<dbReference type="EMBL" id="BSXT01000541">
    <property type="protein sequence ID" value="GMF29628.1"/>
    <property type="molecule type" value="Genomic_DNA"/>
</dbReference>
<protein>
    <submittedName>
        <fullName evidence="2">Unnamed protein product</fullName>
    </submittedName>
</protein>
<proteinExistence type="predicted"/>
<feature type="compositionally biased region" description="Polar residues" evidence="1">
    <location>
        <begin position="27"/>
        <end position="38"/>
    </location>
</feature>
<sequence>MPSPRLSPGRPPSRSQGTDDSKCRHTATASTPREPSWLETTSASIRKLTALQWCFQRSSPNFLAQIPQRNTLSSCFHDVTGTPGTTLGPERADCAQLDNAGNESGRLLAIVRDEIPRRPTPQLNSARQIEK</sequence>
<feature type="compositionally biased region" description="Pro residues" evidence="1">
    <location>
        <begin position="1"/>
        <end position="11"/>
    </location>
</feature>
<reference evidence="2" key="1">
    <citation type="submission" date="2023-04" db="EMBL/GenBank/DDBJ databases">
        <title>Phytophthora fragariaefolia NBRC 109709.</title>
        <authorList>
            <person name="Ichikawa N."/>
            <person name="Sato H."/>
            <person name="Tonouchi N."/>
        </authorList>
    </citation>
    <scope>NUCLEOTIDE SEQUENCE</scope>
    <source>
        <strain evidence="2">NBRC 109709</strain>
    </source>
</reference>
<organism evidence="2 3">
    <name type="scientific">Phytophthora fragariaefolia</name>
    <dbReference type="NCBI Taxonomy" id="1490495"/>
    <lineage>
        <taxon>Eukaryota</taxon>
        <taxon>Sar</taxon>
        <taxon>Stramenopiles</taxon>
        <taxon>Oomycota</taxon>
        <taxon>Peronosporomycetes</taxon>
        <taxon>Peronosporales</taxon>
        <taxon>Peronosporaceae</taxon>
        <taxon>Phytophthora</taxon>
    </lineage>
</organism>
<comment type="caution">
    <text evidence="2">The sequence shown here is derived from an EMBL/GenBank/DDBJ whole genome shotgun (WGS) entry which is preliminary data.</text>
</comment>
<evidence type="ECO:0000313" key="3">
    <source>
        <dbReference type="Proteomes" id="UP001165121"/>
    </source>
</evidence>
<dbReference type="AlphaFoldDB" id="A0A9W6UB93"/>
<dbReference type="Proteomes" id="UP001165121">
    <property type="component" value="Unassembled WGS sequence"/>
</dbReference>